<reference evidence="3" key="1">
    <citation type="journal article" date="2013" name="Environ. Microbiol.">
        <title>Microbiota from the distal guts of lean and obese adolescents exhibit partial functional redundancy besides clear differences in community structure.</title>
        <authorList>
            <person name="Ferrer M."/>
            <person name="Ruiz A."/>
            <person name="Lanza F."/>
            <person name="Haange S.B."/>
            <person name="Oberbach A."/>
            <person name="Till H."/>
            <person name="Bargiela R."/>
            <person name="Campoy C."/>
            <person name="Segura M.T."/>
            <person name="Richter M."/>
            <person name="von Bergen M."/>
            <person name="Seifert J."/>
            <person name="Suarez A."/>
        </authorList>
    </citation>
    <scope>NUCLEOTIDE SEQUENCE</scope>
</reference>
<sequence>MLRLNFDEKIKYIISLIIILNICFLQGFSAFAQDDDLQNEPYYFKAYDVNIIVNEDNSFDVTENINAYFNESRHGIYRTIPLENQVKRADGSSHTVKAKIKNIKVSEEAETDKTSSYCTIKIGNADTYIEGEHSYKISYTYILGEDTNVGFDELYYNIIGNSWDTYIQNVTFKITMPKAFDKSKLGFSTGEYGTAGTYDINYNVNENVITGNVTKTLEPNEALTVRLELDEGYFYFNKALYNFKLSLLLIIPIIVLITVFILWLKYGKDEKAVETVEFYPPDNMNSAELI</sequence>
<evidence type="ECO:0000313" key="3">
    <source>
        <dbReference type="EMBL" id="EKC66384.1"/>
    </source>
</evidence>
<keyword evidence="1" id="KW-1133">Transmembrane helix</keyword>
<keyword evidence="1" id="KW-0472">Membrane</keyword>
<dbReference type="InterPro" id="IPR018702">
    <property type="entry name" value="DUF2207"/>
</dbReference>
<accession>K1TFV8</accession>
<comment type="caution">
    <text evidence="3">The sequence shown here is derived from an EMBL/GenBank/DDBJ whole genome shotgun (WGS) entry which is preliminary data.</text>
</comment>
<evidence type="ECO:0000259" key="2">
    <source>
        <dbReference type="Pfam" id="PF09972"/>
    </source>
</evidence>
<evidence type="ECO:0000256" key="1">
    <source>
        <dbReference type="SAM" id="Phobius"/>
    </source>
</evidence>
<proteinExistence type="predicted"/>
<gene>
    <name evidence="3" type="ORF">LEA_09840</name>
</gene>
<name>K1TFV8_9ZZZZ</name>
<dbReference type="EMBL" id="AJWY01006607">
    <property type="protein sequence ID" value="EKC66384.1"/>
    <property type="molecule type" value="Genomic_DNA"/>
</dbReference>
<feature type="transmembrane region" description="Helical" evidence="1">
    <location>
        <begin position="12"/>
        <end position="32"/>
    </location>
</feature>
<feature type="domain" description="DUF2207" evidence="2">
    <location>
        <begin position="46"/>
        <end position="227"/>
    </location>
</feature>
<feature type="transmembrane region" description="Helical" evidence="1">
    <location>
        <begin position="245"/>
        <end position="264"/>
    </location>
</feature>
<dbReference type="Pfam" id="PF09972">
    <property type="entry name" value="DUF2207"/>
    <property type="match status" value="1"/>
</dbReference>
<protein>
    <recommendedName>
        <fullName evidence="2">DUF2207 domain-containing protein</fullName>
    </recommendedName>
</protein>
<feature type="non-terminal residue" evidence="3">
    <location>
        <position position="290"/>
    </location>
</feature>
<dbReference type="AlphaFoldDB" id="K1TFV8"/>
<keyword evidence="1" id="KW-0812">Transmembrane</keyword>
<organism evidence="3">
    <name type="scientific">human gut metagenome</name>
    <dbReference type="NCBI Taxonomy" id="408170"/>
    <lineage>
        <taxon>unclassified sequences</taxon>
        <taxon>metagenomes</taxon>
        <taxon>organismal metagenomes</taxon>
    </lineage>
</organism>